<dbReference type="InterPro" id="IPR001387">
    <property type="entry name" value="Cro/C1-type_HTH"/>
</dbReference>
<feature type="domain" description="HTH cro/C1-type" evidence="2">
    <location>
        <begin position="458"/>
        <end position="488"/>
    </location>
</feature>
<geneLocation type="plasmid" evidence="3">
    <name>pP742501</name>
</geneLocation>
<dbReference type="InterPro" id="IPR010982">
    <property type="entry name" value="Lambda_DNA-bd_dom_sf"/>
</dbReference>
<dbReference type="Gene3D" id="1.10.260.40">
    <property type="entry name" value="lambda repressor-like DNA-binding domains"/>
    <property type="match status" value="1"/>
</dbReference>
<evidence type="ECO:0000259" key="2">
    <source>
        <dbReference type="PROSITE" id="PS50943"/>
    </source>
</evidence>
<dbReference type="AlphaFoldDB" id="B8HZ30"/>
<dbReference type="HOGENOM" id="CLU_029905_0_0_3"/>
<dbReference type="EMBL" id="CP001345">
    <property type="protein sequence ID" value="ACL47678.1"/>
    <property type="molecule type" value="Genomic_DNA"/>
</dbReference>
<organism evidence="3">
    <name type="scientific">Cyanothece sp. (strain PCC 7425 / ATCC 29141)</name>
    <dbReference type="NCBI Taxonomy" id="395961"/>
    <lineage>
        <taxon>Bacteria</taxon>
        <taxon>Bacillati</taxon>
        <taxon>Cyanobacteriota</taxon>
        <taxon>Cyanophyceae</taxon>
        <taxon>Gomontiellales</taxon>
        <taxon>Cyanothecaceae</taxon>
        <taxon>Cyanothece</taxon>
    </lineage>
</organism>
<gene>
    <name evidence="3" type="ordered locus">Cyan7425_5419</name>
</gene>
<dbReference type="CDD" id="cd00093">
    <property type="entry name" value="HTH_XRE"/>
    <property type="match status" value="1"/>
</dbReference>
<name>B8HZ30_CYAP4</name>
<dbReference type="PROSITE" id="PS50943">
    <property type="entry name" value="HTH_CROC1"/>
    <property type="match status" value="1"/>
</dbReference>
<evidence type="ECO:0000313" key="3">
    <source>
        <dbReference type="EMBL" id="ACL47678.1"/>
    </source>
</evidence>
<dbReference type="SUPFAM" id="SSF47413">
    <property type="entry name" value="lambda repressor-like DNA-binding domains"/>
    <property type="match status" value="1"/>
</dbReference>
<dbReference type="KEGG" id="cyn:Cyan7425_5419"/>
<sequence length="513" mass="58386">MPSTNRKPKVANTDQPNSLVDPTEMFTSPGKGGRKRVSRSRALSHTKLPLFSHKQVEMTATGAPVISATQAFLRHPDWSEYEKNRLYFHRSFGKGRHIEFYILNKQKHQPGFITSFAESEILRLYGIHAARLHAVFATYAAQQKEPWKETFILLGSDLIKTLRIHTGNRLKKADKLKAIADLAWVLGTLGAKIQWQEGYLDLTIVERSLIWIVNVKEQYQNDLNGNPGELIEVEIEVQAGQWTRNFLNREGEKQRTALYQYGFINQDILSIDPYKKELAAALALYLIQNRRSHPSGKYRIQTLLEAVMSVQEINLIRKDKLKRSRFVKRFYILLEELTEVNFTIQFDENFPKDLLPSWAVILKEADNDLILADNGFQEQRMPDGFFDTWLQGVVIIIPPAPVEGELASFEASKAEVVKQIARPCSNQLLPSGSARGSITPELLDDAISSNQSLTGAMVKKLRLQAGLSQMDLAIAMGMSQSWVRNIENKLQDKPLKPLYAEQFRKVLKLSLQI</sequence>
<proteinExistence type="predicted"/>
<evidence type="ECO:0000256" key="1">
    <source>
        <dbReference type="SAM" id="MobiDB-lite"/>
    </source>
</evidence>
<feature type="region of interest" description="Disordered" evidence="1">
    <location>
        <begin position="1"/>
        <end position="39"/>
    </location>
</feature>
<protein>
    <recommendedName>
        <fullName evidence="2">HTH cro/C1-type domain-containing protein</fullName>
    </recommendedName>
</protein>
<reference evidence="3" key="1">
    <citation type="submission" date="2009-01" db="EMBL/GenBank/DDBJ databases">
        <title>Complete sequence of plasmid1 Cyanothece sp. PCC 7425.</title>
        <authorList>
            <consortium name="US DOE Joint Genome Institute"/>
            <person name="Lucas S."/>
            <person name="Copeland A."/>
            <person name="Lapidus A."/>
            <person name="Glavina del Rio T."/>
            <person name="Dalin E."/>
            <person name="Tice H."/>
            <person name="Bruce D."/>
            <person name="Goodwin L."/>
            <person name="Pitluck S."/>
            <person name="Sims D."/>
            <person name="Meineke L."/>
            <person name="Brettin T."/>
            <person name="Detter J.C."/>
            <person name="Han C."/>
            <person name="Larimer F."/>
            <person name="Land M."/>
            <person name="Hauser L."/>
            <person name="Kyrpides N."/>
            <person name="Ovchinnikova G."/>
            <person name="Liberton M."/>
            <person name="Stoeckel J."/>
            <person name="Banerjee A."/>
            <person name="Singh A."/>
            <person name="Page L."/>
            <person name="Sato H."/>
            <person name="Zhao L."/>
            <person name="Sherman L."/>
            <person name="Pakrasi H."/>
            <person name="Richardson P."/>
        </authorList>
    </citation>
    <scope>NUCLEOTIDE SEQUENCE</scope>
    <source>
        <strain evidence="3">PCC 7425</strain>
        <plasmid evidence="3">pP742501</plasmid>
    </source>
</reference>
<keyword evidence="3" id="KW-0614">Plasmid</keyword>
<dbReference type="GO" id="GO:0003677">
    <property type="term" value="F:DNA binding"/>
    <property type="evidence" value="ECO:0007669"/>
    <property type="project" value="InterPro"/>
</dbReference>
<dbReference type="OrthoDB" id="436965at2"/>
<accession>B8HZ30</accession>